<organism evidence="2 3">
    <name type="scientific">Phanerochaete carnosa (strain HHB-10118-sp)</name>
    <name type="common">White-rot fungus</name>
    <name type="synonym">Peniophora carnosa</name>
    <dbReference type="NCBI Taxonomy" id="650164"/>
    <lineage>
        <taxon>Eukaryota</taxon>
        <taxon>Fungi</taxon>
        <taxon>Dikarya</taxon>
        <taxon>Basidiomycota</taxon>
        <taxon>Agaricomycotina</taxon>
        <taxon>Agaricomycetes</taxon>
        <taxon>Polyporales</taxon>
        <taxon>Phanerochaetaceae</taxon>
        <taxon>Phanerochaete</taxon>
    </lineage>
</organism>
<feature type="compositionally biased region" description="Basic and acidic residues" evidence="1">
    <location>
        <begin position="281"/>
        <end position="294"/>
    </location>
</feature>
<dbReference type="PANTHER" id="PTHR35043:SF7">
    <property type="entry name" value="TRANSCRIPTION FACTOR DOMAIN-CONTAINING PROTEIN"/>
    <property type="match status" value="1"/>
</dbReference>
<evidence type="ECO:0000256" key="1">
    <source>
        <dbReference type="SAM" id="MobiDB-lite"/>
    </source>
</evidence>
<accession>K5WB53</accession>
<dbReference type="GeneID" id="18912881"/>
<dbReference type="InParanoid" id="K5WB53"/>
<gene>
    <name evidence="2" type="ORF">PHACADRAFT_209694</name>
</gene>
<keyword evidence="3" id="KW-1185">Reference proteome</keyword>
<feature type="region of interest" description="Disordered" evidence="1">
    <location>
        <begin position="1"/>
        <end position="29"/>
    </location>
</feature>
<feature type="compositionally biased region" description="Low complexity" evidence="1">
    <location>
        <begin position="295"/>
        <end position="310"/>
    </location>
</feature>
<sequence>MTDIVSLSTRVTSSTPLSSPTASSHADPATRGTWASILTICVWNALHLDIPLRPRRWELVAKLPSLAIGLLAPDYLLYLACCQLYPAKHLSASEARYLTSPESGGSALWTSIYTRFVCSPAPARPLWRHQEEKQVHVVGTVESAGVEQGIPDALPPNEETEATPVLGADSRSKTRKHAWTLVHSFYAAMGGFVLDIDASLVPAPAPTPQYQPGQTRFALTSHRVLFVVQLLYFCAPRAIAPAEPPRGRDGGARRLVAEAVRRRTAARRHGCARRRGRGAPARRDPVDETFRHADLLQASSAGESASLEALPATSDATGRRAPLLRCHPQRTVEGARNASGKAHLPWPPGRRPNNSRNRRTPAGPPRVAATRHAVHTPQPMRWARAARFRARMGNPRPRPPTDAPPYRTLVPGAIAAA</sequence>
<feature type="region of interest" description="Disordered" evidence="1">
    <location>
        <begin position="391"/>
        <end position="417"/>
    </location>
</feature>
<evidence type="ECO:0000313" key="3">
    <source>
        <dbReference type="Proteomes" id="UP000008370"/>
    </source>
</evidence>
<dbReference type="RefSeq" id="XP_007396510.1">
    <property type="nucleotide sequence ID" value="XM_007396448.1"/>
</dbReference>
<name>K5WB53_PHACS</name>
<reference evidence="2 3" key="1">
    <citation type="journal article" date="2012" name="BMC Genomics">
        <title>Comparative genomics of the white-rot fungi, Phanerochaete carnosa and P. chrysosporium, to elucidate the genetic basis of the distinct wood types they colonize.</title>
        <authorList>
            <person name="Suzuki H."/>
            <person name="MacDonald J."/>
            <person name="Syed K."/>
            <person name="Salamov A."/>
            <person name="Hori C."/>
            <person name="Aerts A."/>
            <person name="Henrissat B."/>
            <person name="Wiebenga A."/>
            <person name="vanKuyk P.A."/>
            <person name="Barry K."/>
            <person name="Lindquist E."/>
            <person name="LaButti K."/>
            <person name="Lapidus A."/>
            <person name="Lucas S."/>
            <person name="Coutinho P."/>
            <person name="Gong Y."/>
            <person name="Samejima M."/>
            <person name="Mahadevan R."/>
            <person name="Abou-Zaid M."/>
            <person name="de Vries R.P."/>
            <person name="Igarashi K."/>
            <person name="Yadav J.S."/>
            <person name="Grigoriev I.V."/>
            <person name="Master E.R."/>
        </authorList>
    </citation>
    <scope>NUCLEOTIDE SEQUENCE [LARGE SCALE GENOMIC DNA]</scope>
    <source>
        <strain evidence="2 3">HHB-10118-sp</strain>
    </source>
</reference>
<dbReference type="AlphaFoldDB" id="K5WB53"/>
<dbReference type="EMBL" id="JH930472">
    <property type="protein sequence ID" value="EKM56219.1"/>
    <property type="molecule type" value="Genomic_DNA"/>
</dbReference>
<feature type="compositionally biased region" description="Low complexity" evidence="1">
    <location>
        <begin position="1"/>
        <end position="24"/>
    </location>
</feature>
<dbReference type="OrthoDB" id="2733714at2759"/>
<protein>
    <submittedName>
        <fullName evidence="2">Uncharacterized protein</fullName>
    </submittedName>
</protein>
<dbReference type="HOGENOM" id="CLU_659063_0_0_1"/>
<dbReference type="PANTHER" id="PTHR35043">
    <property type="entry name" value="TRANSCRIPTION FACTOR DOMAIN-CONTAINING PROTEIN"/>
    <property type="match status" value="1"/>
</dbReference>
<feature type="compositionally biased region" description="Basic residues" evidence="1">
    <location>
        <begin position="262"/>
        <end position="277"/>
    </location>
</feature>
<proteinExistence type="predicted"/>
<feature type="region of interest" description="Disordered" evidence="1">
    <location>
        <begin position="260"/>
        <end position="374"/>
    </location>
</feature>
<dbReference type="KEGG" id="pco:PHACADRAFT_209694"/>
<dbReference type="Proteomes" id="UP000008370">
    <property type="component" value="Unassembled WGS sequence"/>
</dbReference>
<evidence type="ECO:0000313" key="2">
    <source>
        <dbReference type="EMBL" id="EKM56219.1"/>
    </source>
</evidence>